<dbReference type="Proteomes" id="UP000189462">
    <property type="component" value="Unassembled WGS sequence"/>
</dbReference>
<keyword evidence="3" id="KW-1185">Reference proteome</keyword>
<dbReference type="RefSeq" id="WP_077278568.1">
    <property type="nucleotide sequence ID" value="NZ_MVBK01000042.1"/>
</dbReference>
<accession>A0A1V3NIS0</accession>
<evidence type="ECO:0000313" key="2">
    <source>
        <dbReference type="EMBL" id="OOG24945.1"/>
    </source>
</evidence>
<protein>
    <submittedName>
        <fullName evidence="2">Histone H1 protein</fullName>
    </submittedName>
</protein>
<dbReference type="AlphaFoldDB" id="A0A1V3NIS0"/>
<feature type="compositionally biased region" description="Basic and acidic residues" evidence="1">
    <location>
        <begin position="65"/>
        <end position="75"/>
    </location>
</feature>
<reference evidence="2 3" key="1">
    <citation type="submission" date="2017-02" db="EMBL/GenBank/DDBJ databases">
        <title>Genomic diversity within the haloalkaliphilic genus Thioalkalivibrio.</title>
        <authorList>
            <person name="Ahn A.-C."/>
            <person name="Meier-Kolthoff J."/>
            <person name="Overmars L."/>
            <person name="Richter M."/>
            <person name="Woyke T."/>
            <person name="Sorokin D.Y."/>
            <person name="Muyzer G."/>
        </authorList>
    </citation>
    <scope>NUCLEOTIDE SEQUENCE [LARGE SCALE GENOMIC DNA]</scope>
    <source>
        <strain evidence="2 3">ALJD</strain>
    </source>
</reference>
<evidence type="ECO:0000256" key="1">
    <source>
        <dbReference type="SAM" id="MobiDB-lite"/>
    </source>
</evidence>
<proteinExistence type="predicted"/>
<feature type="compositionally biased region" description="Basic and acidic residues" evidence="1">
    <location>
        <begin position="13"/>
        <end position="31"/>
    </location>
</feature>
<feature type="region of interest" description="Disordered" evidence="1">
    <location>
        <begin position="1"/>
        <end position="75"/>
    </location>
</feature>
<dbReference type="STRING" id="108003.B1C78_07690"/>
<organism evidence="2 3">
    <name type="scientific">Thioalkalivibrio denitrificans</name>
    <dbReference type="NCBI Taxonomy" id="108003"/>
    <lineage>
        <taxon>Bacteria</taxon>
        <taxon>Pseudomonadati</taxon>
        <taxon>Pseudomonadota</taxon>
        <taxon>Gammaproteobacteria</taxon>
        <taxon>Chromatiales</taxon>
        <taxon>Ectothiorhodospiraceae</taxon>
        <taxon>Thioalkalivibrio</taxon>
    </lineage>
</organism>
<name>A0A1V3NIS0_9GAMM</name>
<sequence>MSDIQSKLAAGVREARKQQDEPKAGKAEAAKSRPAPKTPAPAKAPAPAADDANQVPPNTGDDPWADLHPRRVWPD</sequence>
<evidence type="ECO:0000313" key="3">
    <source>
        <dbReference type="Proteomes" id="UP000189462"/>
    </source>
</evidence>
<comment type="caution">
    <text evidence="2">The sequence shown here is derived from an EMBL/GenBank/DDBJ whole genome shotgun (WGS) entry which is preliminary data.</text>
</comment>
<gene>
    <name evidence="2" type="ORF">B1C78_07690</name>
</gene>
<dbReference type="EMBL" id="MVBK01000042">
    <property type="protein sequence ID" value="OOG24945.1"/>
    <property type="molecule type" value="Genomic_DNA"/>
</dbReference>